<evidence type="ECO:0000313" key="1">
    <source>
        <dbReference type="Proteomes" id="UP000036681"/>
    </source>
</evidence>
<accession>A0A0M3IH26</accession>
<reference evidence="2" key="1">
    <citation type="submission" date="2017-02" db="UniProtKB">
        <authorList>
            <consortium name="WormBaseParasite"/>
        </authorList>
    </citation>
    <scope>IDENTIFICATION</scope>
</reference>
<evidence type="ECO:0000313" key="2">
    <source>
        <dbReference type="WBParaSite" id="ALUE_0001766501-mRNA-1"/>
    </source>
</evidence>
<protein>
    <submittedName>
        <fullName evidence="2">Uncharacterized protein</fullName>
    </submittedName>
</protein>
<name>A0A0M3IH26_ASCLU</name>
<keyword evidence="1" id="KW-1185">Reference proteome</keyword>
<dbReference type="AlphaFoldDB" id="A0A0M3IH26"/>
<organism evidence="1 2">
    <name type="scientific">Ascaris lumbricoides</name>
    <name type="common">Giant roundworm</name>
    <dbReference type="NCBI Taxonomy" id="6252"/>
    <lineage>
        <taxon>Eukaryota</taxon>
        <taxon>Metazoa</taxon>
        <taxon>Ecdysozoa</taxon>
        <taxon>Nematoda</taxon>
        <taxon>Chromadorea</taxon>
        <taxon>Rhabditida</taxon>
        <taxon>Spirurina</taxon>
        <taxon>Ascaridomorpha</taxon>
        <taxon>Ascaridoidea</taxon>
        <taxon>Ascarididae</taxon>
        <taxon>Ascaris</taxon>
    </lineage>
</organism>
<proteinExistence type="predicted"/>
<sequence>MSSIFLFSSFRCIIGDDIIFDCFEMSSYRLSGSDFLFFCTVQK</sequence>
<dbReference type="Proteomes" id="UP000036681">
    <property type="component" value="Unplaced"/>
</dbReference>
<dbReference type="WBParaSite" id="ALUE_0001766501-mRNA-1">
    <property type="protein sequence ID" value="ALUE_0001766501-mRNA-1"/>
    <property type="gene ID" value="ALUE_0001766501"/>
</dbReference>